<reference evidence="1" key="2">
    <citation type="submission" date="2025-09" db="UniProtKB">
        <authorList>
            <consortium name="Ensembl"/>
        </authorList>
    </citation>
    <scope>IDENTIFICATION</scope>
</reference>
<dbReference type="Proteomes" id="UP000694564">
    <property type="component" value="Chromosome 10"/>
</dbReference>
<reference evidence="1" key="1">
    <citation type="submission" date="2025-08" db="UniProtKB">
        <authorList>
            <consortium name="Ensembl"/>
        </authorList>
    </citation>
    <scope>IDENTIFICATION</scope>
</reference>
<dbReference type="Ensembl" id="ENSSVLT00005008575.1">
    <property type="protein sequence ID" value="ENSSVLP00005007693.1"/>
    <property type="gene ID" value="ENSSVLG00005006293.1"/>
</dbReference>
<evidence type="ECO:0000313" key="1">
    <source>
        <dbReference type="Ensembl" id="ENSSVLP00005007693.1"/>
    </source>
</evidence>
<accession>A0A8D2AYB2</accession>
<keyword evidence="2" id="KW-1185">Reference proteome</keyword>
<protein>
    <submittedName>
        <fullName evidence="1">Uncharacterized protein</fullName>
    </submittedName>
</protein>
<name>A0A8D2AYB2_SCIVU</name>
<organism evidence="1 2">
    <name type="scientific">Sciurus vulgaris</name>
    <name type="common">Eurasian red squirrel</name>
    <dbReference type="NCBI Taxonomy" id="55149"/>
    <lineage>
        <taxon>Eukaryota</taxon>
        <taxon>Metazoa</taxon>
        <taxon>Chordata</taxon>
        <taxon>Craniata</taxon>
        <taxon>Vertebrata</taxon>
        <taxon>Euteleostomi</taxon>
        <taxon>Mammalia</taxon>
        <taxon>Eutheria</taxon>
        <taxon>Euarchontoglires</taxon>
        <taxon>Glires</taxon>
        <taxon>Rodentia</taxon>
        <taxon>Sciuromorpha</taxon>
        <taxon>Sciuridae</taxon>
        <taxon>Sciurinae</taxon>
        <taxon>Sciurini</taxon>
        <taxon>Sciurus</taxon>
    </lineage>
</organism>
<sequence length="79" mass="9144">MARQEDPVQWEIHHDWIDWEYTEVITSSSKKSQTFSTPSLSCHSRLVTLQEKLTALGEQKIHINVFEVLVFRGQSLGLC</sequence>
<dbReference type="OrthoDB" id="1883432at2759"/>
<proteinExistence type="predicted"/>
<evidence type="ECO:0000313" key="2">
    <source>
        <dbReference type="Proteomes" id="UP000694564"/>
    </source>
</evidence>
<dbReference type="AlphaFoldDB" id="A0A8D2AYB2"/>
<dbReference type="Gene3D" id="1.20.5.110">
    <property type="match status" value="1"/>
</dbReference>